<dbReference type="PROSITE" id="PS50293">
    <property type="entry name" value="TPR_REGION"/>
    <property type="match status" value="1"/>
</dbReference>
<accession>A0ABV8DGN1</accession>
<reference evidence="4" key="1">
    <citation type="journal article" date="2019" name="Int. J. Syst. Evol. Microbiol.">
        <title>The Global Catalogue of Microorganisms (GCM) 10K type strain sequencing project: providing services to taxonomists for standard genome sequencing and annotation.</title>
        <authorList>
            <consortium name="The Broad Institute Genomics Platform"/>
            <consortium name="The Broad Institute Genome Sequencing Center for Infectious Disease"/>
            <person name="Wu L."/>
            <person name="Ma J."/>
        </authorList>
    </citation>
    <scope>NUCLEOTIDE SEQUENCE [LARGE SCALE GENOMIC DNA]</scope>
    <source>
        <strain evidence="4">CCUG 2113</strain>
    </source>
</reference>
<dbReference type="RefSeq" id="WP_055400663.1">
    <property type="nucleotide sequence ID" value="NZ_JAMXAX010000064.1"/>
</dbReference>
<dbReference type="InterPro" id="IPR019734">
    <property type="entry name" value="TPR_rpt"/>
</dbReference>
<dbReference type="SMART" id="SM00028">
    <property type="entry name" value="TPR"/>
    <property type="match status" value="1"/>
</dbReference>
<evidence type="ECO:0000256" key="2">
    <source>
        <dbReference type="SAM" id="SignalP"/>
    </source>
</evidence>
<name>A0ABV8DGN1_9BURK</name>
<evidence type="ECO:0000313" key="3">
    <source>
        <dbReference type="EMBL" id="MFC3937695.1"/>
    </source>
</evidence>
<proteinExistence type="predicted"/>
<evidence type="ECO:0000313" key="4">
    <source>
        <dbReference type="Proteomes" id="UP001595693"/>
    </source>
</evidence>
<feature type="signal peptide" evidence="2">
    <location>
        <begin position="1"/>
        <end position="32"/>
    </location>
</feature>
<feature type="chain" id="PRO_5046673679" evidence="2">
    <location>
        <begin position="33"/>
        <end position="162"/>
    </location>
</feature>
<dbReference type="PROSITE" id="PS50005">
    <property type="entry name" value="TPR"/>
    <property type="match status" value="1"/>
</dbReference>
<dbReference type="Proteomes" id="UP001595693">
    <property type="component" value="Unassembled WGS sequence"/>
</dbReference>
<dbReference type="InterPro" id="IPR011990">
    <property type="entry name" value="TPR-like_helical_dom_sf"/>
</dbReference>
<dbReference type="Pfam" id="PF00515">
    <property type="entry name" value="TPR_1"/>
    <property type="match status" value="1"/>
</dbReference>
<evidence type="ECO:0000256" key="1">
    <source>
        <dbReference type="PROSITE-ProRule" id="PRU00339"/>
    </source>
</evidence>
<keyword evidence="2" id="KW-0732">Signal</keyword>
<sequence>MPSFPVRPLMSAPLLSLALVLVPLLALPVAHAADMPTMPVENARIDDFSVGKKAIEAKNWALAASSFSKVVAQNPQNADAYNLLGYSNRWLGKYDEAFAAYNKALALDPRHKGALEYSGMGYLKVGQKAQAEAQLAKLQAICAQCEETTDLAKAIAAYKPAQ</sequence>
<dbReference type="SUPFAM" id="SSF48452">
    <property type="entry name" value="TPR-like"/>
    <property type="match status" value="1"/>
</dbReference>
<dbReference type="EMBL" id="JBHSAJ010000070">
    <property type="protein sequence ID" value="MFC3937695.1"/>
    <property type="molecule type" value="Genomic_DNA"/>
</dbReference>
<keyword evidence="1" id="KW-0802">TPR repeat</keyword>
<comment type="caution">
    <text evidence="3">The sequence shown here is derived from an EMBL/GenBank/DDBJ whole genome shotgun (WGS) entry which is preliminary data.</text>
</comment>
<gene>
    <name evidence="3" type="ORF">ACFOW3_23985</name>
</gene>
<dbReference type="Gene3D" id="1.25.40.10">
    <property type="entry name" value="Tetratricopeptide repeat domain"/>
    <property type="match status" value="1"/>
</dbReference>
<protein>
    <submittedName>
        <fullName evidence="3">Tetratricopeptide repeat protein</fullName>
    </submittedName>
</protein>
<keyword evidence="4" id="KW-1185">Reference proteome</keyword>
<organism evidence="3 4">
    <name type="scientific">Acidovorax facilis</name>
    <dbReference type="NCBI Taxonomy" id="12917"/>
    <lineage>
        <taxon>Bacteria</taxon>
        <taxon>Pseudomonadati</taxon>
        <taxon>Pseudomonadota</taxon>
        <taxon>Betaproteobacteria</taxon>
        <taxon>Burkholderiales</taxon>
        <taxon>Comamonadaceae</taxon>
        <taxon>Acidovorax</taxon>
    </lineage>
</organism>
<feature type="repeat" description="TPR" evidence="1">
    <location>
        <begin position="78"/>
        <end position="111"/>
    </location>
</feature>